<evidence type="ECO:0000313" key="2">
    <source>
        <dbReference type="Proteomes" id="UP000401081"/>
    </source>
</evidence>
<sequence length="96" mass="10927">MTINTLSRRFLAPATEAFQALFAQPDLASENDSLFSELQARLHYALEQFLHPQGVSPFLLVKAPEEKEYLQLLKQTTLSLREDHEATPERALTIMV</sequence>
<protein>
    <submittedName>
        <fullName evidence="1">Uncharacterized protein</fullName>
    </submittedName>
</protein>
<accession>A0A485CVU9</accession>
<dbReference type="AlphaFoldDB" id="A0A485CVU9"/>
<evidence type="ECO:0000313" key="1">
    <source>
        <dbReference type="EMBL" id="VFS88979.1"/>
    </source>
</evidence>
<proteinExistence type="predicted"/>
<dbReference type="EMBL" id="CAADJD010000031">
    <property type="protein sequence ID" value="VFS88979.1"/>
    <property type="molecule type" value="Genomic_DNA"/>
</dbReference>
<reference evidence="1 2" key="1">
    <citation type="submission" date="2019-03" db="EMBL/GenBank/DDBJ databases">
        <authorList>
            <consortium name="Pathogen Informatics"/>
        </authorList>
    </citation>
    <scope>NUCLEOTIDE SEQUENCE [LARGE SCALE GENOMIC DNA]</scope>
    <source>
        <strain evidence="1 2">NCTC12993</strain>
    </source>
</reference>
<keyword evidence="2" id="KW-1185">Reference proteome</keyword>
<name>A0A485CVU9_KLUCR</name>
<dbReference type="Proteomes" id="UP000401081">
    <property type="component" value="Unassembled WGS sequence"/>
</dbReference>
<gene>
    <name evidence="1" type="ORF">NCTC12993_07163</name>
</gene>
<organism evidence="1 2">
    <name type="scientific">Kluyvera cryocrescens</name>
    <name type="common">Kluyvera citrophila</name>
    <dbReference type="NCBI Taxonomy" id="580"/>
    <lineage>
        <taxon>Bacteria</taxon>
        <taxon>Pseudomonadati</taxon>
        <taxon>Pseudomonadota</taxon>
        <taxon>Gammaproteobacteria</taxon>
        <taxon>Enterobacterales</taxon>
        <taxon>Enterobacteriaceae</taxon>
        <taxon>Kluyvera</taxon>
    </lineage>
</organism>